<sequence length="339" mass="37756">MQSSKQPSSPSPSDGRTSGAPSPISASSAATPEFVSQLLSRRDPSAAVDDFHFPHDSVFPPEFVEECVAYAVSHGVKSLRLRAPTAGTLRLPVALFASATLRELELRQLGKGIYLPRQFSLPNLKTLYLESELCFDNDCDPLRPWSRLDVEREPFAGLPELERLTLRGHPIPRLVIKAPKLRVLEIFFYNGVEEISAPLLTSFTCHSSSPWKGSKMNLPMLEEVYLDICDTTFNAIGLHQNFVRMLHQLGNATTVTLTLDTLKVLALDGGPVEKSPSPFPNIKCLKVVKKEYHEIYTVFKGVMNYLNFESLMVELPDGVDVVEHNDHGIEYCWSWSALG</sequence>
<dbReference type="AlphaFoldDB" id="A0ABD1HMY8"/>
<dbReference type="InterPro" id="IPR050232">
    <property type="entry name" value="FBL13/AtMIF1-like"/>
</dbReference>
<dbReference type="Gene3D" id="3.80.10.10">
    <property type="entry name" value="Ribonuclease Inhibitor"/>
    <property type="match status" value="1"/>
</dbReference>
<dbReference type="PANTHER" id="PTHR31900:SF32">
    <property type="entry name" value="F-BOX_RNI_FBD-LIKE DOMAIN PROTEIN"/>
    <property type="match status" value="1"/>
</dbReference>
<accession>A0ABD1HMY8</accession>
<dbReference type="PANTHER" id="PTHR31900">
    <property type="entry name" value="F-BOX/RNI SUPERFAMILY PROTEIN-RELATED"/>
    <property type="match status" value="1"/>
</dbReference>
<evidence type="ECO:0000313" key="3">
    <source>
        <dbReference type="Proteomes" id="UP001567538"/>
    </source>
</evidence>
<dbReference type="SUPFAM" id="SSF52047">
    <property type="entry name" value="RNI-like"/>
    <property type="match status" value="1"/>
</dbReference>
<comment type="caution">
    <text evidence="2">The sequence shown here is derived from an EMBL/GenBank/DDBJ whole genome shotgun (WGS) entry which is preliminary data.</text>
</comment>
<keyword evidence="3" id="KW-1185">Reference proteome</keyword>
<evidence type="ECO:0000313" key="2">
    <source>
        <dbReference type="EMBL" id="KAL1557672.1"/>
    </source>
</evidence>
<name>A0ABD1HMY8_SALDI</name>
<dbReference type="Proteomes" id="UP001567538">
    <property type="component" value="Unassembled WGS sequence"/>
</dbReference>
<dbReference type="EMBL" id="JBEAFC010000004">
    <property type="protein sequence ID" value="KAL1557672.1"/>
    <property type="molecule type" value="Genomic_DNA"/>
</dbReference>
<gene>
    <name evidence="2" type="ORF">AAHA92_08224</name>
</gene>
<feature type="compositionally biased region" description="Low complexity" evidence="1">
    <location>
        <begin position="1"/>
        <end position="13"/>
    </location>
</feature>
<dbReference type="InterPro" id="IPR032675">
    <property type="entry name" value="LRR_dom_sf"/>
</dbReference>
<feature type="compositionally biased region" description="Low complexity" evidence="1">
    <location>
        <begin position="20"/>
        <end position="30"/>
    </location>
</feature>
<proteinExistence type="predicted"/>
<organism evidence="2 3">
    <name type="scientific">Salvia divinorum</name>
    <name type="common">Maria pastora</name>
    <name type="synonym">Diviner's sage</name>
    <dbReference type="NCBI Taxonomy" id="28513"/>
    <lineage>
        <taxon>Eukaryota</taxon>
        <taxon>Viridiplantae</taxon>
        <taxon>Streptophyta</taxon>
        <taxon>Embryophyta</taxon>
        <taxon>Tracheophyta</taxon>
        <taxon>Spermatophyta</taxon>
        <taxon>Magnoliopsida</taxon>
        <taxon>eudicotyledons</taxon>
        <taxon>Gunneridae</taxon>
        <taxon>Pentapetalae</taxon>
        <taxon>asterids</taxon>
        <taxon>lamiids</taxon>
        <taxon>Lamiales</taxon>
        <taxon>Lamiaceae</taxon>
        <taxon>Nepetoideae</taxon>
        <taxon>Mentheae</taxon>
        <taxon>Salviinae</taxon>
        <taxon>Salvia</taxon>
        <taxon>Salvia subgen. Calosphace</taxon>
    </lineage>
</organism>
<reference evidence="2 3" key="1">
    <citation type="submission" date="2024-06" db="EMBL/GenBank/DDBJ databases">
        <title>A chromosome level genome sequence of Diviner's sage (Salvia divinorum).</title>
        <authorList>
            <person name="Ford S.A."/>
            <person name="Ro D.-K."/>
            <person name="Ness R.W."/>
            <person name="Phillips M.A."/>
        </authorList>
    </citation>
    <scope>NUCLEOTIDE SEQUENCE [LARGE SCALE GENOMIC DNA]</scope>
    <source>
        <strain evidence="2">SAF-2024a</strain>
        <tissue evidence="2">Leaf</tissue>
    </source>
</reference>
<protein>
    <submittedName>
        <fullName evidence="2">F-box/FBD/LRR-repeat protein-like protein</fullName>
    </submittedName>
</protein>
<evidence type="ECO:0000256" key="1">
    <source>
        <dbReference type="SAM" id="MobiDB-lite"/>
    </source>
</evidence>
<feature type="region of interest" description="Disordered" evidence="1">
    <location>
        <begin position="1"/>
        <end position="31"/>
    </location>
</feature>